<evidence type="ECO:0000256" key="2">
    <source>
        <dbReference type="ARBA" id="ARBA00004496"/>
    </source>
</evidence>
<reference evidence="18" key="1">
    <citation type="journal article" date="2020" name="Stud. Mycol.">
        <title>101 Dothideomycetes genomes: a test case for predicting lifestyles and emergence of pathogens.</title>
        <authorList>
            <person name="Haridas S."/>
            <person name="Albert R."/>
            <person name="Binder M."/>
            <person name="Bloem J."/>
            <person name="Labutti K."/>
            <person name="Salamov A."/>
            <person name="Andreopoulos B."/>
            <person name="Baker S."/>
            <person name="Barry K."/>
            <person name="Bills G."/>
            <person name="Bluhm B."/>
            <person name="Cannon C."/>
            <person name="Castanera R."/>
            <person name="Culley D."/>
            <person name="Daum C."/>
            <person name="Ezra D."/>
            <person name="Gonzalez J."/>
            <person name="Henrissat B."/>
            <person name="Kuo A."/>
            <person name="Liang C."/>
            <person name="Lipzen A."/>
            <person name="Lutzoni F."/>
            <person name="Magnuson J."/>
            <person name="Mondo S."/>
            <person name="Nolan M."/>
            <person name="Ohm R."/>
            <person name="Pangilinan J."/>
            <person name="Park H.-J."/>
            <person name="Ramirez L."/>
            <person name="Alfaro M."/>
            <person name="Sun H."/>
            <person name="Tritt A."/>
            <person name="Yoshinaga Y."/>
            <person name="Zwiers L.-H."/>
            <person name="Turgeon B."/>
            <person name="Goodwin S."/>
            <person name="Spatafora J."/>
            <person name="Crous P."/>
            <person name="Grigoriev I."/>
        </authorList>
    </citation>
    <scope>NUCLEOTIDE SEQUENCE</scope>
    <source>
        <strain evidence="18">CBS 113979</strain>
    </source>
</reference>
<dbReference type="SUPFAM" id="SSF50182">
    <property type="entry name" value="Sm-like ribonucleoproteins"/>
    <property type="match status" value="1"/>
</dbReference>
<dbReference type="FunFam" id="2.30.30.100:FF:000037">
    <property type="entry name" value="U6 snRNA-associated Sm-like protein LSm6"/>
    <property type="match status" value="1"/>
</dbReference>
<dbReference type="Proteomes" id="UP000800041">
    <property type="component" value="Unassembled WGS sequence"/>
</dbReference>
<comment type="function">
    <text evidence="14">Component of LSm protein complexes, which are involved in RNA processing and may function in a chaperone-like manner, facilitating the efficient association of RNA processing factors with their substrates. Component of the cytoplasmic LSM1-LSM7 complex, which is thought to be involved in mRNA degradation by activating the decapping step in the 5'-to-3' mRNA decay pathway. Component of the nuclear LSM2-LSM8 complex, which is involved in splicing of nuclear mRNAs. LSM2-LSM8 associates with multiple snRNP complexes containing the U6 snRNA (U4/U6 di-snRNP, spliceosomal U4/U6.U5 tri-snRNP, and free U6 snRNP). It binds directly to the 3'-terminal U-tract of U6 snRNA and plays a role in the biogenesis and stability of the U6 snRNP and U4/U6 snRNP complexes. LSM2-LSM8 probably also is involved degradation of nuclear pre-mRNA by targeting them for decapping, and in processing of pre-tRNAs, pre-rRNAs and U3 snoRNA.</text>
</comment>
<dbReference type="GO" id="GO:0000398">
    <property type="term" value="P:mRNA splicing, via spliceosome"/>
    <property type="evidence" value="ECO:0007669"/>
    <property type="project" value="InterPro"/>
</dbReference>
<evidence type="ECO:0000256" key="14">
    <source>
        <dbReference type="ARBA" id="ARBA00025365"/>
    </source>
</evidence>
<dbReference type="SMART" id="SM00651">
    <property type="entry name" value="Sm"/>
    <property type="match status" value="1"/>
</dbReference>
<dbReference type="GO" id="GO:0005681">
    <property type="term" value="C:spliceosomal complex"/>
    <property type="evidence" value="ECO:0007669"/>
    <property type="project" value="UniProtKB-KW"/>
</dbReference>
<protein>
    <recommendedName>
        <fullName evidence="4">U6 snRNA-associated Sm-like protein LSm6</fullName>
    </recommendedName>
</protein>
<evidence type="ECO:0000256" key="9">
    <source>
        <dbReference type="ARBA" id="ARBA00022728"/>
    </source>
</evidence>
<evidence type="ECO:0000256" key="13">
    <source>
        <dbReference type="ARBA" id="ARBA00023274"/>
    </source>
</evidence>
<evidence type="ECO:0000256" key="10">
    <source>
        <dbReference type="ARBA" id="ARBA00022884"/>
    </source>
</evidence>
<keyword evidence="12 15" id="KW-0539">Nucleus</keyword>
<dbReference type="GO" id="GO:0030490">
    <property type="term" value="P:maturation of SSU-rRNA"/>
    <property type="evidence" value="ECO:0007669"/>
    <property type="project" value="TreeGrafter"/>
</dbReference>
<evidence type="ECO:0000256" key="7">
    <source>
        <dbReference type="ARBA" id="ARBA00022664"/>
    </source>
</evidence>
<dbReference type="Pfam" id="PF01423">
    <property type="entry name" value="LSM"/>
    <property type="match status" value="1"/>
</dbReference>
<evidence type="ECO:0000256" key="1">
    <source>
        <dbReference type="ARBA" id="ARBA00004123"/>
    </source>
</evidence>
<name>A0A6G1GV03_9PEZI</name>
<keyword evidence="19" id="KW-1185">Reference proteome</keyword>
<dbReference type="Gene3D" id="2.30.30.100">
    <property type="match status" value="1"/>
</dbReference>
<dbReference type="InterPro" id="IPR001163">
    <property type="entry name" value="Sm_dom_euk/arc"/>
</dbReference>
<dbReference type="GO" id="GO:0000932">
    <property type="term" value="C:P-body"/>
    <property type="evidence" value="ECO:0007669"/>
    <property type="project" value="TreeGrafter"/>
</dbReference>
<comment type="subcellular location">
    <subcellularLocation>
        <location evidence="2">Cytoplasm</location>
    </subcellularLocation>
    <subcellularLocation>
        <location evidence="1 15">Nucleus</location>
    </subcellularLocation>
</comment>
<evidence type="ECO:0000256" key="6">
    <source>
        <dbReference type="ARBA" id="ARBA00022552"/>
    </source>
</evidence>
<evidence type="ECO:0000259" key="17">
    <source>
        <dbReference type="PROSITE" id="PS52002"/>
    </source>
</evidence>
<evidence type="ECO:0000256" key="16">
    <source>
        <dbReference type="SAM" id="MobiDB-lite"/>
    </source>
</evidence>
<evidence type="ECO:0000313" key="19">
    <source>
        <dbReference type="Proteomes" id="UP000800041"/>
    </source>
</evidence>
<dbReference type="InterPro" id="IPR047575">
    <property type="entry name" value="Sm"/>
</dbReference>
<dbReference type="PROSITE" id="PS52002">
    <property type="entry name" value="SM"/>
    <property type="match status" value="1"/>
</dbReference>
<evidence type="ECO:0000256" key="4">
    <source>
        <dbReference type="ARBA" id="ARBA00014768"/>
    </source>
</evidence>
<keyword evidence="11 15" id="KW-0508">mRNA splicing</keyword>
<keyword evidence="5" id="KW-0963">Cytoplasm</keyword>
<dbReference type="GO" id="GO:0046540">
    <property type="term" value="C:U4/U6 x U5 tri-snRNP complex"/>
    <property type="evidence" value="ECO:0007669"/>
    <property type="project" value="TreeGrafter"/>
</dbReference>
<dbReference type="AlphaFoldDB" id="A0A6G1GV03"/>
<dbReference type="CDD" id="cd01726">
    <property type="entry name" value="LSm6"/>
    <property type="match status" value="1"/>
</dbReference>
<evidence type="ECO:0000256" key="3">
    <source>
        <dbReference type="ARBA" id="ARBA00007927"/>
    </source>
</evidence>
<accession>A0A6G1GV03</accession>
<gene>
    <name evidence="18" type="ORF">K402DRAFT_465161</name>
</gene>
<dbReference type="PANTHER" id="PTHR11021">
    <property type="entry name" value="SMALL NUCLEAR RIBONUCLEOPROTEIN F SNRNP-F"/>
    <property type="match status" value="1"/>
</dbReference>
<dbReference type="InterPro" id="IPR016487">
    <property type="entry name" value="Lsm6/sSmF"/>
</dbReference>
<evidence type="ECO:0000256" key="15">
    <source>
        <dbReference type="PIRNR" id="PIRNR006609"/>
    </source>
</evidence>
<proteinExistence type="inferred from homology"/>
<comment type="similarity">
    <text evidence="3 15">Belongs to the snRNP Sm proteins family. SmF/LSm6 subfamily.</text>
</comment>
<keyword evidence="13 15" id="KW-0687">Ribonucleoprotein</keyword>
<evidence type="ECO:0000256" key="8">
    <source>
        <dbReference type="ARBA" id="ARBA00022694"/>
    </source>
</evidence>
<evidence type="ECO:0000256" key="5">
    <source>
        <dbReference type="ARBA" id="ARBA00022490"/>
    </source>
</evidence>
<dbReference type="GO" id="GO:0008033">
    <property type="term" value="P:tRNA processing"/>
    <property type="evidence" value="ECO:0007669"/>
    <property type="project" value="UniProtKB-KW"/>
</dbReference>
<evidence type="ECO:0000313" key="18">
    <source>
        <dbReference type="EMBL" id="KAF1984642.1"/>
    </source>
</evidence>
<dbReference type="EMBL" id="ML977167">
    <property type="protein sequence ID" value="KAF1984642.1"/>
    <property type="molecule type" value="Genomic_DNA"/>
</dbReference>
<evidence type="ECO:0000256" key="12">
    <source>
        <dbReference type="ARBA" id="ARBA00023242"/>
    </source>
</evidence>
<dbReference type="GO" id="GO:0005730">
    <property type="term" value="C:nucleolus"/>
    <property type="evidence" value="ECO:0007669"/>
    <property type="project" value="TreeGrafter"/>
</dbReference>
<dbReference type="OrthoDB" id="268799at2759"/>
<dbReference type="GO" id="GO:0005732">
    <property type="term" value="C:sno(s)RNA-containing ribonucleoprotein complex"/>
    <property type="evidence" value="ECO:0007669"/>
    <property type="project" value="TreeGrafter"/>
</dbReference>
<keyword evidence="9 15" id="KW-0747">Spliceosome</keyword>
<keyword evidence="6" id="KW-0698">rRNA processing</keyword>
<organism evidence="18 19">
    <name type="scientific">Aulographum hederae CBS 113979</name>
    <dbReference type="NCBI Taxonomy" id="1176131"/>
    <lineage>
        <taxon>Eukaryota</taxon>
        <taxon>Fungi</taxon>
        <taxon>Dikarya</taxon>
        <taxon>Ascomycota</taxon>
        <taxon>Pezizomycotina</taxon>
        <taxon>Dothideomycetes</taxon>
        <taxon>Pleosporomycetidae</taxon>
        <taxon>Aulographales</taxon>
        <taxon>Aulographaceae</taxon>
    </lineage>
</organism>
<dbReference type="InterPro" id="IPR010920">
    <property type="entry name" value="LSM_dom_sf"/>
</dbReference>
<evidence type="ECO:0000256" key="11">
    <source>
        <dbReference type="ARBA" id="ARBA00023187"/>
    </source>
</evidence>
<feature type="region of interest" description="Disordered" evidence="16">
    <location>
        <begin position="1"/>
        <end position="21"/>
    </location>
</feature>
<dbReference type="GO" id="GO:0005688">
    <property type="term" value="C:U6 snRNP"/>
    <property type="evidence" value="ECO:0007669"/>
    <property type="project" value="TreeGrafter"/>
</dbReference>
<keyword evidence="7 15" id="KW-0507">mRNA processing</keyword>
<sequence>MADESFENGTEAQDQGGRKYDPSAFLAEINGKSVTVKLNNGIVYKGNLQNVDGYMNIALEHTREVINGKPGKNYGDTFIRGNNVQYISAD</sequence>
<dbReference type="GO" id="GO:0003723">
    <property type="term" value="F:RNA binding"/>
    <property type="evidence" value="ECO:0007669"/>
    <property type="project" value="UniProtKB-UniRule"/>
</dbReference>
<feature type="domain" description="Sm" evidence="17">
    <location>
        <begin position="21"/>
        <end position="90"/>
    </location>
</feature>
<keyword evidence="8" id="KW-0819">tRNA processing</keyword>
<keyword evidence="10 15" id="KW-0694">RNA-binding</keyword>
<dbReference type="PANTHER" id="PTHR11021:SF1">
    <property type="entry name" value="U6 SNRNA-ASSOCIATED SM-LIKE PROTEIN LSM6"/>
    <property type="match status" value="1"/>
</dbReference>